<dbReference type="PANTHER" id="PTHR32071">
    <property type="entry name" value="TRANSCRIPTIONAL REGULATORY PROTEIN"/>
    <property type="match status" value="1"/>
</dbReference>
<dbReference type="Gene3D" id="3.40.50.2300">
    <property type="match status" value="1"/>
</dbReference>
<accession>A0A0K1PYW4</accession>
<keyword evidence="10" id="KW-0804">Transcription</keyword>
<dbReference type="Pfam" id="PF00072">
    <property type="entry name" value="Response_reg"/>
    <property type="match status" value="1"/>
</dbReference>
<evidence type="ECO:0000256" key="4">
    <source>
        <dbReference type="ARBA" id="ARBA00022741"/>
    </source>
</evidence>
<dbReference type="SUPFAM" id="SSF46689">
    <property type="entry name" value="Homeodomain-like"/>
    <property type="match status" value="1"/>
</dbReference>
<dbReference type="CDD" id="cd00009">
    <property type="entry name" value="AAA"/>
    <property type="match status" value="1"/>
</dbReference>
<evidence type="ECO:0000256" key="11">
    <source>
        <dbReference type="PROSITE-ProRule" id="PRU00169"/>
    </source>
</evidence>
<dbReference type="PROSITE" id="PS00688">
    <property type="entry name" value="SIGMA54_INTERACT_3"/>
    <property type="match status" value="1"/>
</dbReference>
<dbReference type="Pfam" id="PF00158">
    <property type="entry name" value="Sigma54_activat"/>
    <property type="match status" value="1"/>
</dbReference>
<dbReference type="InterPro" id="IPR002078">
    <property type="entry name" value="Sigma_54_int"/>
</dbReference>
<dbReference type="PROSITE" id="PS00675">
    <property type="entry name" value="SIGMA54_INTERACT_1"/>
    <property type="match status" value="1"/>
</dbReference>
<keyword evidence="4" id="KW-0547">Nucleotide-binding</keyword>
<dbReference type="InterPro" id="IPR058031">
    <property type="entry name" value="AAA_lid_NorR"/>
</dbReference>
<protein>
    <submittedName>
        <fullName evidence="14">Response regulator of zinc sigma-54-dependent two-component system</fullName>
    </submittedName>
</protein>
<comment type="subcellular location">
    <subcellularLocation>
        <location evidence="1">Cytoplasm</location>
    </subcellularLocation>
</comment>
<dbReference type="OrthoDB" id="9761705at2"/>
<evidence type="ECO:0000313" key="15">
    <source>
        <dbReference type="Proteomes" id="UP000064967"/>
    </source>
</evidence>
<evidence type="ECO:0000256" key="2">
    <source>
        <dbReference type="ARBA" id="ARBA00022490"/>
    </source>
</evidence>
<evidence type="ECO:0000256" key="6">
    <source>
        <dbReference type="ARBA" id="ARBA00023012"/>
    </source>
</evidence>
<name>A0A0K1PYW4_9BACT</name>
<keyword evidence="6" id="KW-0902">Two-component regulatory system</keyword>
<dbReference type="InterPro" id="IPR003593">
    <property type="entry name" value="AAA+_ATPase"/>
</dbReference>
<keyword evidence="9" id="KW-0010">Activator</keyword>
<dbReference type="AlphaFoldDB" id="A0A0K1PYW4"/>
<evidence type="ECO:0000256" key="1">
    <source>
        <dbReference type="ARBA" id="ARBA00004496"/>
    </source>
</evidence>
<dbReference type="STRING" id="1391654.AKJ09_05369"/>
<feature type="domain" description="Sigma-54 factor interaction" evidence="12">
    <location>
        <begin position="143"/>
        <end position="372"/>
    </location>
</feature>
<dbReference type="SMART" id="SM00382">
    <property type="entry name" value="AAA"/>
    <property type="match status" value="1"/>
</dbReference>
<keyword evidence="8" id="KW-0238">DNA-binding</keyword>
<proteinExistence type="predicted"/>
<keyword evidence="7" id="KW-0805">Transcription regulation</keyword>
<evidence type="ECO:0000256" key="5">
    <source>
        <dbReference type="ARBA" id="ARBA00022840"/>
    </source>
</evidence>
<evidence type="ECO:0000259" key="13">
    <source>
        <dbReference type="PROSITE" id="PS50110"/>
    </source>
</evidence>
<dbReference type="GO" id="GO:0005737">
    <property type="term" value="C:cytoplasm"/>
    <property type="evidence" value="ECO:0007669"/>
    <property type="project" value="UniProtKB-SubCell"/>
</dbReference>
<dbReference type="Gene3D" id="3.40.50.300">
    <property type="entry name" value="P-loop containing nucleotide triphosphate hydrolases"/>
    <property type="match status" value="1"/>
</dbReference>
<evidence type="ECO:0000256" key="7">
    <source>
        <dbReference type="ARBA" id="ARBA00023015"/>
    </source>
</evidence>
<keyword evidence="2" id="KW-0963">Cytoplasm</keyword>
<keyword evidence="5" id="KW-0067">ATP-binding</keyword>
<dbReference type="Proteomes" id="UP000064967">
    <property type="component" value="Chromosome"/>
</dbReference>
<keyword evidence="3 11" id="KW-0597">Phosphoprotein</keyword>
<feature type="modified residue" description="4-aspartylphosphate" evidence="11">
    <location>
        <position position="55"/>
    </location>
</feature>
<sequence length="455" mass="49397">MNRSECVCVVDDDISVREAIVAAVRAEGWDASGFSSAKDFLSHPARQNAACLVLDVDLPDISGLALQSQLQAADDRLPIIFVTGFGDIPMSVRAIKAGAVDFLTKPFDAGELIDAIRRAFGIKAMLAQGEGQNAEGSSAFDGIIGASAPLQHVLGHIKRVAPTDTTVLIQGETGTGKERLARAVHALSARRNGPFIRVNCASIPGPLLESELMGHEKGAFTGALARRVGRFELADGGTIFLDEIGEMALELQPKLLRLLQEKEFERVGGSRTIRADVRVVAATNRDLRKMAEERTFREDLYYRLSAFPITVPPLRHRREDIEALMHHFAATCAARVGKRIEAIAPESVHRMGRYDWPGNIRELQNVVERAVILAQGPTLDVPAPGEPASSIVEDSPPLSQGLADVSRAHILRVLDETNWVIAGPNGAAARLAMNRSTLNFRMKKLGIVRPPRGER</sequence>
<dbReference type="SUPFAM" id="SSF52540">
    <property type="entry name" value="P-loop containing nucleoside triphosphate hydrolases"/>
    <property type="match status" value="1"/>
</dbReference>
<evidence type="ECO:0000256" key="9">
    <source>
        <dbReference type="ARBA" id="ARBA00023159"/>
    </source>
</evidence>
<dbReference type="InterPro" id="IPR025662">
    <property type="entry name" value="Sigma_54_int_dom_ATP-bd_1"/>
</dbReference>
<dbReference type="InterPro" id="IPR009057">
    <property type="entry name" value="Homeodomain-like_sf"/>
</dbReference>
<dbReference type="InterPro" id="IPR025943">
    <property type="entry name" value="Sigma_54_int_dom_ATP-bd_2"/>
</dbReference>
<feature type="domain" description="Response regulatory" evidence="13">
    <location>
        <begin position="6"/>
        <end position="120"/>
    </location>
</feature>
<dbReference type="Gene3D" id="1.10.10.60">
    <property type="entry name" value="Homeodomain-like"/>
    <property type="match status" value="1"/>
</dbReference>
<evidence type="ECO:0000313" key="14">
    <source>
        <dbReference type="EMBL" id="AKU98705.1"/>
    </source>
</evidence>
<dbReference type="KEGG" id="llu:AKJ09_05369"/>
<gene>
    <name evidence="14" type="ORF">AKJ09_05369</name>
</gene>
<dbReference type="PROSITE" id="PS50110">
    <property type="entry name" value="RESPONSE_REGULATORY"/>
    <property type="match status" value="1"/>
</dbReference>
<dbReference type="InterPro" id="IPR025944">
    <property type="entry name" value="Sigma_54_int_dom_CS"/>
</dbReference>
<evidence type="ECO:0000256" key="10">
    <source>
        <dbReference type="ARBA" id="ARBA00023163"/>
    </source>
</evidence>
<dbReference type="GO" id="GO:0005524">
    <property type="term" value="F:ATP binding"/>
    <property type="evidence" value="ECO:0007669"/>
    <property type="project" value="UniProtKB-KW"/>
</dbReference>
<dbReference type="GO" id="GO:0003677">
    <property type="term" value="F:DNA binding"/>
    <property type="evidence" value="ECO:0007669"/>
    <property type="project" value="UniProtKB-KW"/>
</dbReference>
<dbReference type="PROSITE" id="PS50045">
    <property type="entry name" value="SIGMA54_INTERACT_4"/>
    <property type="match status" value="1"/>
</dbReference>
<dbReference type="EMBL" id="CP012333">
    <property type="protein sequence ID" value="AKU98705.1"/>
    <property type="molecule type" value="Genomic_DNA"/>
</dbReference>
<keyword evidence="15" id="KW-1185">Reference proteome</keyword>
<evidence type="ECO:0000259" key="12">
    <source>
        <dbReference type="PROSITE" id="PS50045"/>
    </source>
</evidence>
<dbReference type="SUPFAM" id="SSF52172">
    <property type="entry name" value="CheY-like"/>
    <property type="match status" value="1"/>
</dbReference>
<evidence type="ECO:0000256" key="8">
    <source>
        <dbReference type="ARBA" id="ARBA00023125"/>
    </source>
</evidence>
<dbReference type="GO" id="GO:0006355">
    <property type="term" value="P:regulation of DNA-templated transcription"/>
    <property type="evidence" value="ECO:0007669"/>
    <property type="project" value="InterPro"/>
</dbReference>
<evidence type="ECO:0000256" key="3">
    <source>
        <dbReference type="ARBA" id="ARBA00022553"/>
    </source>
</evidence>
<dbReference type="GO" id="GO:0000160">
    <property type="term" value="P:phosphorelay signal transduction system"/>
    <property type="evidence" value="ECO:0007669"/>
    <property type="project" value="UniProtKB-KW"/>
</dbReference>
<dbReference type="Pfam" id="PF25601">
    <property type="entry name" value="AAA_lid_14"/>
    <property type="match status" value="1"/>
</dbReference>
<dbReference type="SMART" id="SM00448">
    <property type="entry name" value="REC"/>
    <property type="match status" value="1"/>
</dbReference>
<dbReference type="RefSeq" id="WP_146649696.1">
    <property type="nucleotide sequence ID" value="NZ_CP012333.1"/>
</dbReference>
<reference evidence="14 15" key="1">
    <citation type="submission" date="2015-08" db="EMBL/GenBank/DDBJ databases">
        <authorList>
            <person name="Babu N.S."/>
            <person name="Beckwith C.J."/>
            <person name="Beseler K.G."/>
            <person name="Brison A."/>
            <person name="Carone J.V."/>
            <person name="Caskin T.P."/>
            <person name="Diamond M."/>
            <person name="Durham M.E."/>
            <person name="Foxe J.M."/>
            <person name="Go M."/>
            <person name="Henderson B.A."/>
            <person name="Jones I.B."/>
            <person name="McGettigan J.A."/>
            <person name="Micheletti S.J."/>
            <person name="Nasrallah M.E."/>
            <person name="Ortiz D."/>
            <person name="Piller C.R."/>
            <person name="Privatt S.R."/>
            <person name="Schneider S.L."/>
            <person name="Sharp S."/>
            <person name="Smith T.C."/>
            <person name="Stanton J.D."/>
            <person name="Ullery H.E."/>
            <person name="Wilson R.J."/>
            <person name="Serrano M.G."/>
            <person name="Buck G."/>
            <person name="Lee V."/>
            <person name="Wang Y."/>
            <person name="Carvalho R."/>
            <person name="Voegtly L."/>
            <person name="Shi R."/>
            <person name="Duckworth R."/>
            <person name="Johnson A."/>
            <person name="Loviza R."/>
            <person name="Walstead R."/>
            <person name="Shah Z."/>
            <person name="Kiflezghi M."/>
            <person name="Wade K."/>
            <person name="Ball S.L."/>
            <person name="Bradley K.W."/>
            <person name="Asai D.J."/>
            <person name="Bowman C.A."/>
            <person name="Russell D.A."/>
            <person name="Pope W.H."/>
            <person name="Jacobs-Sera D."/>
            <person name="Hendrix R.W."/>
            <person name="Hatfull G.F."/>
        </authorList>
    </citation>
    <scope>NUCLEOTIDE SEQUENCE [LARGE SCALE GENOMIC DNA]</scope>
    <source>
        <strain evidence="14 15">DSM 27648</strain>
    </source>
</reference>
<dbReference type="FunFam" id="3.40.50.300:FF:000006">
    <property type="entry name" value="DNA-binding transcriptional regulator NtrC"/>
    <property type="match status" value="1"/>
</dbReference>
<organism evidence="14 15">
    <name type="scientific">Labilithrix luteola</name>
    <dbReference type="NCBI Taxonomy" id="1391654"/>
    <lineage>
        <taxon>Bacteria</taxon>
        <taxon>Pseudomonadati</taxon>
        <taxon>Myxococcota</taxon>
        <taxon>Polyangia</taxon>
        <taxon>Polyangiales</taxon>
        <taxon>Labilitrichaceae</taxon>
        <taxon>Labilithrix</taxon>
    </lineage>
</organism>
<dbReference type="InterPro" id="IPR027417">
    <property type="entry name" value="P-loop_NTPase"/>
</dbReference>
<dbReference type="Gene3D" id="1.10.8.60">
    <property type="match status" value="1"/>
</dbReference>
<dbReference type="PROSITE" id="PS00676">
    <property type="entry name" value="SIGMA54_INTERACT_2"/>
    <property type="match status" value="1"/>
</dbReference>
<dbReference type="PANTHER" id="PTHR32071:SF117">
    <property type="entry name" value="PTS-DEPENDENT DIHYDROXYACETONE KINASE OPERON REGULATORY PROTEIN-RELATED"/>
    <property type="match status" value="1"/>
</dbReference>
<dbReference type="InterPro" id="IPR001789">
    <property type="entry name" value="Sig_transdc_resp-reg_receiver"/>
</dbReference>
<dbReference type="FunFam" id="1.10.8.60:FF:000014">
    <property type="entry name" value="DNA-binding transcriptional regulator NtrC"/>
    <property type="match status" value="1"/>
</dbReference>
<dbReference type="InterPro" id="IPR011006">
    <property type="entry name" value="CheY-like_superfamily"/>
</dbReference>
<dbReference type="FunFam" id="3.40.50.2300:FF:000018">
    <property type="entry name" value="DNA-binding transcriptional regulator NtrC"/>
    <property type="match status" value="1"/>
</dbReference>